<evidence type="ECO:0008006" key="7">
    <source>
        <dbReference type="Google" id="ProtNLM"/>
    </source>
</evidence>
<evidence type="ECO:0000256" key="2">
    <source>
        <dbReference type="ARBA" id="ARBA00022737"/>
    </source>
</evidence>
<proteinExistence type="predicted"/>
<feature type="compositionally biased region" description="Gly residues" evidence="3">
    <location>
        <begin position="795"/>
        <end position="810"/>
    </location>
</feature>
<keyword evidence="2" id="KW-0677">Repeat</keyword>
<dbReference type="EMBL" id="CP012670">
    <property type="protein sequence ID" value="AUX22728.1"/>
    <property type="molecule type" value="Genomic_DNA"/>
</dbReference>
<feature type="region of interest" description="Disordered" evidence="3">
    <location>
        <begin position="791"/>
        <end position="810"/>
    </location>
</feature>
<dbReference type="Gene3D" id="2.130.10.80">
    <property type="entry name" value="Galactose oxidase/kelch, beta-propeller"/>
    <property type="match status" value="4"/>
</dbReference>
<feature type="compositionally biased region" description="Low complexity" evidence="3">
    <location>
        <begin position="33"/>
        <end position="47"/>
    </location>
</feature>
<dbReference type="SMART" id="SM00612">
    <property type="entry name" value="Kelch"/>
    <property type="match status" value="4"/>
</dbReference>
<evidence type="ECO:0000256" key="4">
    <source>
        <dbReference type="SAM" id="Phobius"/>
    </source>
</evidence>
<evidence type="ECO:0000313" key="5">
    <source>
        <dbReference type="EMBL" id="AUX22728.1"/>
    </source>
</evidence>
<dbReference type="SUPFAM" id="SSF117281">
    <property type="entry name" value="Kelch motif"/>
    <property type="match status" value="1"/>
</dbReference>
<protein>
    <recommendedName>
        <fullName evidence="7">Disintegrin domain-containing protein</fullName>
    </recommendedName>
</protein>
<dbReference type="InterPro" id="IPR015915">
    <property type="entry name" value="Kelch-typ_b-propeller"/>
</dbReference>
<dbReference type="Proteomes" id="UP000295781">
    <property type="component" value="Chromosome"/>
</dbReference>
<keyword evidence="4" id="KW-0472">Membrane</keyword>
<name>A0A4P2Q1B3_SORCE</name>
<reference evidence="5 6" key="1">
    <citation type="submission" date="2015-09" db="EMBL/GenBank/DDBJ databases">
        <title>Sorangium comparison.</title>
        <authorList>
            <person name="Zaburannyi N."/>
            <person name="Bunk B."/>
            <person name="Overmann J."/>
            <person name="Mueller R."/>
        </authorList>
    </citation>
    <scope>NUCLEOTIDE SEQUENCE [LARGE SCALE GENOMIC DNA]</scope>
    <source>
        <strain evidence="5 6">So ceGT47</strain>
    </source>
</reference>
<evidence type="ECO:0000256" key="1">
    <source>
        <dbReference type="ARBA" id="ARBA00022441"/>
    </source>
</evidence>
<feature type="compositionally biased region" description="Gly residues" evidence="3">
    <location>
        <begin position="862"/>
        <end position="879"/>
    </location>
</feature>
<feature type="region of interest" description="Disordered" evidence="3">
    <location>
        <begin position="862"/>
        <end position="887"/>
    </location>
</feature>
<evidence type="ECO:0000313" key="6">
    <source>
        <dbReference type="Proteomes" id="UP000295781"/>
    </source>
</evidence>
<feature type="transmembrane region" description="Helical" evidence="4">
    <location>
        <begin position="1151"/>
        <end position="1168"/>
    </location>
</feature>
<sequence length="1175" mass="116334">MPRSGLRLRSAALLSACAVLPQTSGCSDESAPRRATPPAAAAPSAASPEARARIAAIRARFAGAVGPSAAGAVTPTPAGALRAAGPGAAASVELPPHAAGAVRLADSASRLAIAFSLPDASEVPAAVDGTLVLYAGALRAGDGSSRDVLHRVFPGGTEDFVVFEREPARKELRYRVDVSAVTGLRLVERTLEFLDAAGAPRLRVAPPYLVDATGARTPASLSVEGCAFDTSPRAPWGRPVTPPGAPACTVVVAWPSAGVRYPALVDPQWVSTANQMVEPRTRHTATLINPGDRASPVLIAGGFDASGNARATAELYFPLERTFAMTDAMDTARGAHTATALTTVPPPAPSPSPPPAPPVLVAGGSTSAGGAPVASLEIYDPATGEFVTDPNSLSPLPRFNHTATLIATGEVLLTGGVAPPLNQPTSTAFVYTFTDLGPGGGAPVTSALAGAGDMATARHAHAAVRLDTGDVLVAGGFVLSGAALSSAELFDHATRTFQPISATPPATARMTALRGFHAATLLDSGEVLLVGGTTRVSGGAHVGTVDIYHDGVTDPSKRGFELQPTPISMLGARANHTASLLPTGNVLVAGGFDGTSALSGVEIYDPIAKSFSDSGLPALLQGRLDHAAVLVNAGADIEAGRAVLVAGGVDPGSGQVLASAQLLLKANSESCASDQECASGRCSDRERVCCNEECADACSSCTLEGKEDGSATGTCGPAKRGTLLPVACLNEIEVHTQCDGAGRVIPHPDTKDCKPGRCGPDNVCVLYCLDDCDCSETGWCEVGTGDSDRCEAGGESAGAGGSGTGGAGGTSAGTGGSGAGGAGGSGIGGAGGSGTGGAGGSGTGGAGGSGIGGAGGSGIGGAAAGSGGAEASGTGGVTAGSGSASAGAGGAPPGSGLCLDRLGIGAECTRDRQCESGHCVDGVCCESRCDGQCQACDVENNVGKCTPVGTDLRPEPPHPNEGGTFRREACPGEGACAGYCGGDREARCMFPVDGAVARTSVCTCPDEGCAVGPATLTSYFCDGSGLEKAPVVERCGGLRCADESSCKASCASDEDCIADFICADGICVDLEEVGPTCDGEHTLRAAGADRDCTPYRCPPGGSACAAPCRSVADCVDGMVCNLDNECVPPLDPAEVPSCSCAVVGAPPERDAAPLAALLGAVAAVFGGLRRRRRGQ</sequence>
<keyword evidence="4" id="KW-0812">Transmembrane</keyword>
<evidence type="ECO:0000256" key="3">
    <source>
        <dbReference type="SAM" id="MobiDB-lite"/>
    </source>
</evidence>
<gene>
    <name evidence="5" type="ORF">SOCEGT47_032350</name>
</gene>
<dbReference type="RefSeq" id="WP_207213842.1">
    <property type="nucleotide sequence ID" value="NZ_CP012670.1"/>
</dbReference>
<dbReference type="AlphaFoldDB" id="A0A4P2Q1B3"/>
<organism evidence="5 6">
    <name type="scientific">Sorangium cellulosum</name>
    <name type="common">Polyangium cellulosum</name>
    <dbReference type="NCBI Taxonomy" id="56"/>
    <lineage>
        <taxon>Bacteria</taxon>
        <taxon>Pseudomonadati</taxon>
        <taxon>Myxococcota</taxon>
        <taxon>Polyangia</taxon>
        <taxon>Polyangiales</taxon>
        <taxon>Polyangiaceae</taxon>
        <taxon>Sorangium</taxon>
    </lineage>
</organism>
<dbReference type="PANTHER" id="PTHR46093:SF18">
    <property type="entry name" value="FIBRONECTIN TYPE-III DOMAIN-CONTAINING PROTEIN"/>
    <property type="match status" value="1"/>
</dbReference>
<keyword evidence="1" id="KW-0880">Kelch repeat</keyword>
<dbReference type="InterPro" id="IPR006652">
    <property type="entry name" value="Kelch_1"/>
</dbReference>
<dbReference type="PANTHER" id="PTHR46093">
    <property type="entry name" value="ACYL-COA-BINDING DOMAIN-CONTAINING PROTEIN 5"/>
    <property type="match status" value="1"/>
</dbReference>
<dbReference type="InterPro" id="IPR037293">
    <property type="entry name" value="Gal_Oxidase_central_sf"/>
</dbReference>
<accession>A0A4P2Q1B3</accession>
<keyword evidence="4" id="KW-1133">Transmembrane helix</keyword>
<feature type="region of interest" description="Disordered" evidence="3">
    <location>
        <begin position="23"/>
        <end position="47"/>
    </location>
</feature>